<feature type="coiled-coil region" evidence="1">
    <location>
        <begin position="135"/>
        <end position="162"/>
    </location>
</feature>
<accession>A0A6N8F348</accession>
<sequence>MPTISTALRMADQFSSPLARVITQAEKAAMAMDRLRRTVETPATLRINASSAEQQLRGIERIVRSAKIDVTFNARQAVQRAQMLRRLIQRQLDGIQARIRVELPASLNVMFANLQRLVMKLIAAIRRFRVESGNQADMERRIVELQERISQLQDQINAKNRRAAQSSSGWLSNMKGIIAAYLSIQSLKELGTATIGGAMQQQEMINTFSARTGNNDLGKAIYDQTVKQALKYGQDVQATLGSSMSFMSATMNPKQLNELNKLAMRLSKLNPTEGMEGAAFSLKELLSGDYTSISDRFNISRSALKDSAARMAGMRGDVDGFIKGMDKLLNQQNLTEEAFEKMMDSPAAKWNRAINTFKHNLASAGATALQSLVPLFDKINHGLETGAFQGAFDMLSAGLEKAVQGLTWFLEKATAVYNFMSSNWSWIEPIIWGVVAAIAEWTIVQWALNIALSANPIGAIVMGIAAAIGAVVFLVKWLINLWNTNDKFAAALIRTWNGIWNFVDQIPIFFTRIGYGIADAFDWAKVESLKIMETLANGVIDNINWVIEQLNKIPGVSLDVFDHLSVSGAAAAEAEAKRQAREANLKKMESDAAKKAQEREKAVQKFLNDRASKRAKEQAKKESEENNNWLNGTGGASKFAGLPNDIDKVGKVGQVDKIKDTVDISSEDLKMMRELAEIKSIQNFVTLTPTSIVSFGDTHVKGEEDIYKIKEQVKDAIERELQESISAHAAGIYG</sequence>
<keyword evidence="3" id="KW-0472">Membrane</keyword>
<feature type="region of interest" description="Disordered" evidence="2">
    <location>
        <begin position="608"/>
        <end position="634"/>
    </location>
</feature>
<evidence type="ECO:0000313" key="4">
    <source>
        <dbReference type="EMBL" id="MUG24912.1"/>
    </source>
</evidence>
<evidence type="ECO:0000313" key="5">
    <source>
        <dbReference type="Proteomes" id="UP000442469"/>
    </source>
</evidence>
<keyword evidence="1" id="KW-0175">Coiled coil</keyword>
<reference evidence="4 5" key="1">
    <citation type="submission" date="2019-11" db="EMBL/GenBank/DDBJ databases">
        <title>Draft genome sequences of five Paenibacillus species of dairy origin.</title>
        <authorList>
            <person name="Olajide A.M."/>
            <person name="Chen S."/>
            <person name="Lapointe G."/>
        </authorList>
    </citation>
    <scope>NUCLEOTIDE SEQUENCE [LARGE SCALE GENOMIC DNA]</scope>
    <source>
        <strain evidence="4 5">3CT49</strain>
    </source>
</reference>
<feature type="transmembrane region" description="Helical" evidence="3">
    <location>
        <begin position="457"/>
        <end position="479"/>
    </location>
</feature>
<gene>
    <name evidence="4" type="ORF">GNQ08_21340</name>
</gene>
<keyword evidence="3" id="KW-1133">Transmembrane helix</keyword>
<feature type="compositionally biased region" description="Basic and acidic residues" evidence="2">
    <location>
        <begin position="608"/>
        <end position="624"/>
    </location>
</feature>
<dbReference type="RefSeq" id="WP_155620787.1">
    <property type="nucleotide sequence ID" value="NZ_WNZZ01000019.1"/>
</dbReference>
<dbReference type="Proteomes" id="UP000442469">
    <property type="component" value="Unassembled WGS sequence"/>
</dbReference>
<feature type="coiled-coil region" evidence="1">
    <location>
        <begin position="571"/>
        <end position="605"/>
    </location>
</feature>
<proteinExistence type="predicted"/>
<protein>
    <submittedName>
        <fullName evidence="4">Uncharacterized protein</fullName>
    </submittedName>
</protein>
<dbReference type="AlphaFoldDB" id="A0A6N8F348"/>
<name>A0A6N8F348_PAEMA</name>
<keyword evidence="3" id="KW-0812">Transmembrane</keyword>
<comment type="caution">
    <text evidence="4">The sequence shown here is derived from an EMBL/GenBank/DDBJ whole genome shotgun (WGS) entry which is preliminary data.</text>
</comment>
<evidence type="ECO:0000256" key="2">
    <source>
        <dbReference type="SAM" id="MobiDB-lite"/>
    </source>
</evidence>
<organism evidence="4 5">
    <name type="scientific">Paenibacillus macerans</name>
    <name type="common">Bacillus macerans</name>
    <dbReference type="NCBI Taxonomy" id="44252"/>
    <lineage>
        <taxon>Bacteria</taxon>
        <taxon>Bacillati</taxon>
        <taxon>Bacillota</taxon>
        <taxon>Bacilli</taxon>
        <taxon>Bacillales</taxon>
        <taxon>Paenibacillaceae</taxon>
        <taxon>Paenibacillus</taxon>
    </lineage>
</organism>
<evidence type="ECO:0000256" key="1">
    <source>
        <dbReference type="SAM" id="Coils"/>
    </source>
</evidence>
<evidence type="ECO:0000256" key="3">
    <source>
        <dbReference type="SAM" id="Phobius"/>
    </source>
</evidence>
<feature type="transmembrane region" description="Helical" evidence="3">
    <location>
        <begin position="430"/>
        <end position="451"/>
    </location>
</feature>
<dbReference type="EMBL" id="WNZZ01000019">
    <property type="protein sequence ID" value="MUG24912.1"/>
    <property type="molecule type" value="Genomic_DNA"/>
</dbReference>